<evidence type="ECO:0000256" key="3">
    <source>
        <dbReference type="SAM" id="Phobius"/>
    </source>
</evidence>
<protein>
    <submittedName>
        <fullName evidence="5">Transcriptional regulator</fullName>
    </submittedName>
</protein>
<reference evidence="5 6" key="1">
    <citation type="submission" date="2017-10" db="EMBL/GenBank/DDBJ databases">
        <title>Bifidobacterium xylocopum sp. nov. and Bifidobacterium aemilianum sp. nov., from the carpenter bee (Xylocopa violacea) digestive tract.</title>
        <authorList>
            <person name="Alberoni D."/>
            <person name="Baffoni L."/>
            <person name="Di Gioia D."/>
            <person name="Gaggia F."/>
            <person name="Biavati B."/>
        </authorList>
    </citation>
    <scope>NUCLEOTIDE SEQUENCE [LARGE SCALE GENOMIC DNA]</scope>
    <source>
        <strain evidence="5 6">XV2</strain>
    </source>
</reference>
<feature type="transmembrane region" description="Helical" evidence="3">
    <location>
        <begin position="123"/>
        <end position="146"/>
    </location>
</feature>
<dbReference type="PANTHER" id="PTHR33392">
    <property type="entry name" value="POLYISOPRENYL-TEICHOIC ACID--PEPTIDOGLYCAN TEICHOIC ACID TRANSFERASE TAGU"/>
    <property type="match status" value="1"/>
</dbReference>
<dbReference type="OrthoDB" id="9782542at2"/>
<feature type="region of interest" description="Disordered" evidence="2">
    <location>
        <begin position="1"/>
        <end position="116"/>
    </location>
</feature>
<comment type="similarity">
    <text evidence="1">Belongs to the LytR/CpsA/Psr (LCP) family.</text>
</comment>
<proteinExistence type="inferred from homology"/>
<dbReference type="PANTHER" id="PTHR33392:SF6">
    <property type="entry name" value="POLYISOPRENYL-TEICHOIC ACID--PEPTIDOGLYCAN TEICHOIC ACID TRANSFERASE TAGU"/>
    <property type="match status" value="1"/>
</dbReference>
<sequence length="429" mass="45520">MNQRGHGQSSPTEEPPSFLPSSSSQQLRRQTRKAKTIQPVRSSTHARKRGGRQSAQEPPAFSPRRSASGPTAPAPRRTVRRSSGSSRQASAPAAPLRAGGRPPATPHAAVSLRRSGGHRARKTLAALLVLILALTAAGCCYGWYWVDHQLKHKDMLTGMDAGPATSWLILGSDERDGTQGTGSSDDTPGFRTDTILVLTKPKRGPASLVSVPRDSLVSLDGQGMKINAVANLSGYPALTGRVEAITGNKIDHTALISFGGLEGVVNAIGGVNLCYDQTVQDPYSGLNWTAGCHDVDGGNALAFSRMRYADPKGDFGRAERQRMVIGAIAQKAASPATLRNPSTDIKLAKAALGAITVDEESNPWTLYHMLLAFRDASSPKGVTGSVYWTDPDYEPDGLGSTVLLNDKRNLDLFGQLAEGRHEPGTVGGM</sequence>
<keyword evidence="3" id="KW-0812">Transmembrane</keyword>
<evidence type="ECO:0000313" key="5">
    <source>
        <dbReference type="EMBL" id="RBQ00020.1"/>
    </source>
</evidence>
<feature type="compositionally biased region" description="Low complexity" evidence="2">
    <location>
        <begin position="19"/>
        <end position="28"/>
    </location>
</feature>
<feature type="compositionally biased region" description="Low complexity" evidence="2">
    <location>
        <begin position="70"/>
        <end position="102"/>
    </location>
</feature>
<dbReference type="NCBIfam" id="TIGR00350">
    <property type="entry name" value="lytR_cpsA_psr"/>
    <property type="match status" value="1"/>
</dbReference>
<dbReference type="Gene3D" id="3.40.630.190">
    <property type="entry name" value="LCP protein"/>
    <property type="match status" value="1"/>
</dbReference>
<dbReference type="Proteomes" id="UP000252345">
    <property type="component" value="Unassembled WGS sequence"/>
</dbReference>
<dbReference type="EMBL" id="PDCH01000001">
    <property type="protein sequence ID" value="RBQ00020.1"/>
    <property type="molecule type" value="Genomic_DNA"/>
</dbReference>
<evidence type="ECO:0000256" key="2">
    <source>
        <dbReference type="SAM" id="MobiDB-lite"/>
    </source>
</evidence>
<feature type="region of interest" description="Disordered" evidence="2">
    <location>
        <begin position="172"/>
        <end position="191"/>
    </location>
</feature>
<dbReference type="RefSeq" id="WP_113852680.1">
    <property type="nucleotide sequence ID" value="NZ_PDCH01000001.1"/>
</dbReference>
<evidence type="ECO:0000313" key="6">
    <source>
        <dbReference type="Proteomes" id="UP000252345"/>
    </source>
</evidence>
<keyword evidence="3" id="KW-1133">Transmembrane helix</keyword>
<dbReference type="InterPro" id="IPR050922">
    <property type="entry name" value="LytR/CpsA/Psr_CW_biosynth"/>
</dbReference>
<dbReference type="InterPro" id="IPR004474">
    <property type="entry name" value="LytR_CpsA_psr"/>
</dbReference>
<comment type="caution">
    <text evidence="5">The sequence shown here is derived from an EMBL/GenBank/DDBJ whole genome shotgun (WGS) entry which is preliminary data.</text>
</comment>
<accession>A0A366KEM1</accession>
<evidence type="ECO:0000259" key="4">
    <source>
        <dbReference type="Pfam" id="PF03816"/>
    </source>
</evidence>
<dbReference type="AlphaFoldDB" id="A0A366KEM1"/>
<keyword evidence="3" id="KW-0472">Membrane</keyword>
<gene>
    <name evidence="5" type="ORF">CRD59_00725</name>
</gene>
<keyword evidence="6" id="KW-1185">Reference proteome</keyword>
<organism evidence="5 6">
    <name type="scientific">Bifidobacterium xylocopae</name>
    <dbReference type="NCBI Taxonomy" id="2493119"/>
    <lineage>
        <taxon>Bacteria</taxon>
        <taxon>Bacillati</taxon>
        <taxon>Actinomycetota</taxon>
        <taxon>Actinomycetes</taxon>
        <taxon>Bifidobacteriales</taxon>
        <taxon>Bifidobacteriaceae</taxon>
        <taxon>Bifidobacterium</taxon>
    </lineage>
</organism>
<evidence type="ECO:0000256" key="1">
    <source>
        <dbReference type="ARBA" id="ARBA00006068"/>
    </source>
</evidence>
<name>A0A366KEM1_9BIFI</name>
<feature type="domain" description="Cell envelope-related transcriptional attenuator" evidence="4">
    <location>
        <begin position="191"/>
        <end position="333"/>
    </location>
</feature>
<dbReference type="Pfam" id="PF03816">
    <property type="entry name" value="LytR_cpsA_psr"/>
    <property type="match status" value="1"/>
</dbReference>